<dbReference type="InterPro" id="IPR016193">
    <property type="entry name" value="Cytidine_deaminase-like"/>
</dbReference>
<dbReference type="FunFam" id="3.40.140.20:FF:000003">
    <property type="entry name" value="Bifunctional purine biosynthesis protein"/>
    <property type="match status" value="1"/>
</dbReference>
<dbReference type="NCBIfam" id="TIGR00355">
    <property type="entry name" value="purH"/>
    <property type="match status" value="1"/>
</dbReference>
<dbReference type="InterPro" id="IPR036914">
    <property type="entry name" value="MGS-like_dom_sf"/>
</dbReference>
<dbReference type="GO" id="GO:0004643">
    <property type="term" value="F:phosphoribosylaminoimidazolecarboxamide formyltransferase activity"/>
    <property type="evidence" value="ECO:0007669"/>
    <property type="project" value="InterPro"/>
</dbReference>
<dbReference type="Proteomes" id="UP001162031">
    <property type="component" value="Unassembled WGS sequence"/>
</dbReference>
<sequence length="619" mass="66528">MSHHILHAVSSGAQTSRVPIKRALLSVSDKSGLVELATYLSQHGVELLSTGGTAKALRDAQLPVVDVAAYTQSPEILDGRVKTLHPKIHGGLLAVRGNAQHEAEMAANGIAPIDLVVLNLYAFEAAVATGCAFDVCIENIDIGGPSMLRSSAKNHKAVVVCSSPAQYPALIQELERHTDQHAMSTSLEFRRRCAAAAFSLAASYDSSISSWLNGELGSAAPSVTRVYTHELALKYGCNPHQQPAAILSRVGSTLPFTVRNGAPGYINLLDAANAYQLVRELRLSLDLPAAASFKHVSPAGAAVAVDLDETLHAAYEVGNVTLTPLSLAYLRARNADPLSSFGDFVAVSDVVDEATAKILKREVSDGIIAPGYEPAAFEILKAKKGGKFIILEADATFALPEVEYREVAGITFAQKRNDVLFSADKHLVDVQTLGAGPLTDAKKRDLVLAAITLKYTQSNSVGYAKDGQMIGVGAGQQSRVDCVKLAGRKVAIWHLRQHPKVQSLSFKSSVKRQERVNARVRYIEGDMAPAELETFNALFERVPEPLTAGEKQEFLEHLTDVSLASDAFFPFRDSIDHATKLGVKYITQPGGSTRDGDVKAACEEFGITMAFSNLRLFHH</sequence>
<accession>A0AAV0UDW2</accession>
<comment type="pathway">
    <text evidence="2">Purine metabolism; IMP biosynthesis via de novo pathway; IMP from 5-formamido-1-(5-phospho-D-ribosyl)imidazole-4-carboxamide: step 1/1.</text>
</comment>
<gene>
    <name evidence="11" type="ORF">HBR001_LOCUS6203</name>
</gene>
<dbReference type="Pfam" id="PF01808">
    <property type="entry name" value="AICARFT_IMPCHas"/>
    <property type="match status" value="1"/>
</dbReference>
<dbReference type="PIRSF" id="PIRSF000414">
    <property type="entry name" value="AICARFT_IMPCHas"/>
    <property type="match status" value="1"/>
</dbReference>
<dbReference type="GO" id="GO:0003937">
    <property type="term" value="F:IMP cyclohydrolase activity"/>
    <property type="evidence" value="ECO:0007669"/>
    <property type="project" value="InterPro"/>
</dbReference>
<dbReference type="PANTHER" id="PTHR11692">
    <property type="entry name" value="BIFUNCTIONAL PURINE BIOSYNTHESIS PROTEIN PURH"/>
    <property type="match status" value="1"/>
</dbReference>
<dbReference type="GO" id="GO:0006189">
    <property type="term" value="P:'de novo' IMP biosynthetic process"/>
    <property type="evidence" value="ECO:0007669"/>
    <property type="project" value="TreeGrafter"/>
</dbReference>
<dbReference type="EMBL" id="CANTFL010001234">
    <property type="protein sequence ID" value="CAI5734563.1"/>
    <property type="molecule type" value="Genomic_DNA"/>
</dbReference>
<dbReference type="HAMAP" id="MF_00139">
    <property type="entry name" value="PurH"/>
    <property type="match status" value="1"/>
</dbReference>
<dbReference type="FunFam" id="1.10.287.440:FF:000002">
    <property type="entry name" value="Phosphoribosylaminoimidazolecarboxamide formyltransferase/IMP cyclohydrolase"/>
    <property type="match status" value="1"/>
</dbReference>
<evidence type="ECO:0000256" key="8">
    <source>
        <dbReference type="ARBA" id="ARBA00022801"/>
    </source>
</evidence>
<dbReference type="SUPFAM" id="SSF53927">
    <property type="entry name" value="Cytidine deaminase-like"/>
    <property type="match status" value="1"/>
</dbReference>
<comment type="subcellular location">
    <subcellularLocation>
        <location evidence="1">Cytoplasm</location>
        <location evidence="1">Cytosol</location>
    </subcellularLocation>
</comment>
<evidence type="ECO:0000256" key="1">
    <source>
        <dbReference type="ARBA" id="ARBA00004514"/>
    </source>
</evidence>
<organism evidence="11 12">
    <name type="scientific">Hyaloperonospora brassicae</name>
    <name type="common">Brassica downy mildew</name>
    <name type="synonym">Peronospora brassicae</name>
    <dbReference type="NCBI Taxonomy" id="162125"/>
    <lineage>
        <taxon>Eukaryota</taxon>
        <taxon>Sar</taxon>
        <taxon>Stramenopiles</taxon>
        <taxon>Oomycota</taxon>
        <taxon>Peronosporomycetes</taxon>
        <taxon>Peronosporales</taxon>
        <taxon>Peronosporaceae</taxon>
        <taxon>Hyaloperonospora</taxon>
    </lineage>
</organism>
<keyword evidence="8" id="KW-0378">Hydrolase</keyword>
<evidence type="ECO:0000256" key="5">
    <source>
        <dbReference type="ARBA" id="ARBA00022490"/>
    </source>
</evidence>
<evidence type="ECO:0000256" key="3">
    <source>
        <dbReference type="ARBA" id="ARBA00004954"/>
    </source>
</evidence>
<dbReference type="InterPro" id="IPR024050">
    <property type="entry name" value="AICAR_Tfase_insert_dom_sf"/>
</dbReference>
<dbReference type="Gene3D" id="1.10.287.440">
    <property type="match status" value="1"/>
</dbReference>
<dbReference type="PANTHER" id="PTHR11692:SF0">
    <property type="entry name" value="BIFUNCTIONAL PURINE BIOSYNTHESIS PROTEIN ATIC"/>
    <property type="match status" value="1"/>
</dbReference>
<dbReference type="FunFam" id="3.40.50.1380:FF:000001">
    <property type="entry name" value="Bifunctional purine biosynthesis protein PurH"/>
    <property type="match status" value="1"/>
</dbReference>
<evidence type="ECO:0000256" key="4">
    <source>
        <dbReference type="ARBA" id="ARBA00007667"/>
    </source>
</evidence>
<keyword evidence="6" id="KW-0808">Transferase</keyword>
<evidence type="ECO:0000256" key="7">
    <source>
        <dbReference type="ARBA" id="ARBA00022755"/>
    </source>
</evidence>
<keyword evidence="7" id="KW-0658">Purine biosynthesis</keyword>
<protein>
    <recommendedName>
        <fullName evidence="10">MGS-like domain-containing protein</fullName>
    </recommendedName>
</protein>
<proteinExistence type="inferred from homology"/>
<dbReference type="Gene3D" id="3.40.140.20">
    <property type="match status" value="2"/>
</dbReference>
<comment type="pathway">
    <text evidence="3">Purine metabolism; IMP biosynthesis via de novo pathway; 5-formamido-1-(5-phospho-D-ribosyl)imidazole-4-carboxamide from 5-amino-1-(5-phospho-D-ribosyl)imidazole-4-carboxamide (10-formyl THF route): step 1/1.</text>
</comment>
<evidence type="ECO:0000256" key="9">
    <source>
        <dbReference type="ARBA" id="ARBA00023268"/>
    </source>
</evidence>
<name>A0AAV0UDW2_HYABA</name>
<dbReference type="PROSITE" id="PS51855">
    <property type="entry name" value="MGS"/>
    <property type="match status" value="1"/>
</dbReference>
<dbReference type="SMART" id="SM00798">
    <property type="entry name" value="AICARFT_IMPCHas"/>
    <property type="match status" value="1"/>
</dbReference>
<dbReference type="Gene3D" id="3.40.50.1380">
    <property type="entry name" value="Methylglyoxal synthase-like domain"/>
    <property type="match status" value="1"/>
</dbReference>
<dbReference type="InterPro" id="IPR002695">
    <property type="entry name" value="PurH-like"/>
</dbReference>
<dbReference type="InterPro" id="IPR024051">
    <property type="entry name" value="AICAR_Tfase_dup_dom_sf"/>
</dbReference>
<comment type="caution">
    <text evidence="11">The sequence shown here is derived from an EMBL/GenBank/DDBJ whole genome shotgun (WGS) entry which is preliminary data.</text>
</comment>
<keyword evidence="5" id="KW-0963">Cytoplasm</keyword>
<evidence type="ECO:0000256" key="2">
    <source>
        <dbReference type="ARBA" id="ARBA00004844"/>
    </source>
</evidence>
<dbReference type="AlphaFoldDB" id="A0AAV0UDW2"/>
<feature type="domain" description="MGS-like" evidence="10">
    <location>
        <begin position="16"/>
        <end position="162"/>
    </location>
</feature>
<evidence type="ECO:0000259" key="10">
    <source>
        <dbReference type="PROSITE" id="PS51855"/>
    </source>
</evidence>
<dbReference type="SUPFAM" id="SSF52335">
    <property type="entry name" value="Methylglyoxal synthase-like"/>
    <property type="match status" value="1"/>
</dbReference>
<dbReference type="Pfam" id="PF02142">
    <property type="entry name" value="MGS"/>
    <property type="match status" value="1"/>
</dbReference>
<dbReference type="CDD" id="cd01421">
    <property type="entry name" value="IMPCH"/>
    <property type="match status" value="1"/>
</dbReference>
<comment type="similarity">
    <text evidence="4">Belongs to the PurH family.</text>
</comment>
<evidence type="ECO:0000256" key="6">
    <source>
        <dbReference type="ARBA" id="ARBA00022679"/>
    </source>
</evidence>
<dbReference type="NCBIfam" id="NF005492">
    <property type="entry name" value="PRK07106.1"/>
    <property type="match status" value="1"/>
</dbReference>
<dbReference type="InterPro" id="IPR011607">
    <property type="entry name" value="MGS-like_dom"/>
</dbReference>
<dbReference type="GO" id="GO:0005829">
    <property type="term" value="C:cytosol"/>
    <property type="evidence" value="ECO:0007669"/>
    <property type="project" value="UniProtKB-SubCell"/>
</dbReference>
<keyword evidence="9" id="KW-0511">Multifunctional enzyme</keyword>
<evidence type="ECO:0000313" key="12">
    <source>
        <dbReference type="Proteomes" id="UP001162031"/>
    </source>
</evidence>
<keyword evidence="12" id="KW-1185">Reference proteome</keyword>
<reference evidence="11" key="1">
    <citation type="submission" date="2022-12" db="EMBL/GenBank/DDBJ databases">
        <authorList>
            <person name="Webb A."/>
        </authorList>
    </citation>
    <scope>NUCLEOTIDE SEQUENCE</scope>
    <source>
        <strain evidence="11">Hp1</strain>
    </source>
</reference>
<dbReference type="SMART" id="SM00851">
    <property type="entry name" value="MGS"/>
    <property type="match status" value="1"/>
</dbReference>
<evidence type="ECO:0000313" key="11">
    <source>
        <dbReference type="EMBL" id="CAI5734563.1"/>
    </source>
</evidence>